<evidence type="ECO:0000256" key="2">
    <source>
        <dbReference type="ARBA" id="ARBA00022692"/>
    </source>
</evidence>
<evidence type="ECO:0000256" key="3">
    <source>
        <dbReference type="ARBA" id="ARBA00022989"/>
    </source>
</evidence>
<feature type="transmembrane region" description="Helical" evidence="5">
    <location>
        <begin position="300"/>
        <end position="318"/>
    </location>
</feature>
<dbReference type="GO" id="GO:0016020">
    <property type="term" value="C:membrane"/>
    <property type="evidence" value="ECO:0007669"/>
    <property type="project" value="UniProtKB-SubCell"/>
</dbReference>
<feature type="transmembrane region" description="Helical" evidence="5">
    <location>
        <begin position="399"/>
        <end position="423"/>
    </location>
</feature>
<feature type="transmembrane region" description="Helical" evidence="5">
    <location>
        <begin position="189"/>
        <end position="209"/>
    </location>
</feature>
<proteinExistence type="predicted"/>
<feature type="transmembrane region" description="Helical" evidence="5">
    <location>
        <begin position="112"/>
        <end position="135"/>
    </location>
</feature>
<evidence type="ECO:0000256" key="1">
    <source>
        <dbReference type="ARBA" id="ARBA00004141"/>
    </source>
</evidence>
<dbReference type="NCBIfam" id="TIGR00815">
    <property type="entry name" value="sulP"/>
    <property type="match status" value="1"/>
</dbReference>
<organism evidence="7">
    <name type="scientific">freshwater metagenome</name>
    <dbReference type="NCBI Taxonomy" id="449393"/>
    <lineage>
        <taxon>unclassified sequences</taxon>
        <taxon>metagenomes</taxon>
        <taxon>ecological metagenomes</taxon>
    </lineage>
</organism>
<dbReference type="InterPro" id="IPR002645">
    <property type="entry name" value="STAS_dom"/>
</dbReference>
<evidence type="ECO:0000259" key="6">
    <source>
        <dbReference type="PROSITE" id="PS50801"/>
    </source>
</evidence>
<dbReference type="GO" id="GO:0055085">
    <property type="term" value="P:transmembrane transport"/>
    <property type="evidence" value="ECO:0007669"/>
    <property type="project" value="InterPro"/>
</dbReference>
<dbReference type="AlphaFoldDB" id="A0A6J7FB67"/>
<reference evidence="7" key="1">
    <citation type="submission" date="2020-05" db="EMBL/GenBank/DDBJ databases">
        <authorList>
            <person name="Chiriac C."/>
            <person name="Salcher M."/>
            <person name="Ghai R."/>
            <person name="Kavagutti S V."/>
        </authorList>
    </citation>
    <scope>NUCLEOTIDE SEQUENCE</scope>
</reference>
<keyword evidence="3 5" id="KW-1133">Transmembrane helix</keyword>
<dbReference type="EMBL" id="CAFBLP010000107">
    <property type="protein sequence ID" value="CAB4890804.1"/>
    <property type="molecule type" value="Genomic_DNA"/>
</dbReference>
<accession>A0A6J7FB67</accession>
<feature type="transmembrane region" description="Helical" evidence="5">
    <location>
        <begin position="338"/>
        <end position="355"/>
    </location>
</feature>
<dbReference type="InterPro" id="IPR036513">
    <property type="entry name" value="STAS_dom_sf"/>
</dbReference>
<feature type="transmembrane region" description="Helical" evidence="5">
    <location>
        <begin position="362"/>
        <end position="379"/>
    </location>
</feature>
<keyword evidence="2 5" id="KW-0812">Transmembrane</keyword>
<feature type="transmembrane region" description="Helical" evidence="5">
    <location>
        <begin position="147"/>
        <end position="169"/>
    </location>
</feature>
<evidence type="ECO:0000313" key="7">
    <source>
        <dbReference type="EMBL" id="CAB4890804.1"/>
    </source>
</evidence>
<dbReference type="CDD" id="cd07042">
    <property type="entry name" value="STAS_SulP_like_sulfate_transporter"/>
    <property type="match status" value="1"/>
</dbReference>
<feature type="transmembrane region" description="Helical" evidence="5">
    <location>
        <begin position="29"/>
        <end position="45"/>
    </location>
</feature>
<feature type="transmembrane region" description="Helical" evidence="5">
    <location>
        <begin position="258"/>
        <end position="279"/>
    </location>
</feature>
<evidence type="ECO:0000256" key="4">
    <source>
        <dbReference type="ARBA" id="ARBA00023136"/>
    </source>
</evidence>
<evidence type="ECO:0000256" key="5">
    <source>
        <dbReference type="SAM" id="Phobius"/>
    </source>
</evidence>
<protein>
    <submittedName>
        <fullName evidence="7">Unannotated protein</fullName>
    </submittedName>
</protein>
<dbReference type="Pfam" id="PF01740">
    <property type="entry name" value="STAS"/>
    <property type="match status" value="1"/>
</dbReference>
<feature type="transmembrane region" description="Helical" evidence="5">
    <location>
        <begin position="216"/>
        <end position="238"/>
    </location>
</feature>
<sequence>MTEPPGTRLTTIGRWLPGVAMLRRYERSWLRHDLVAGLVLTTLLVPQGMAYAGLAGLAPVTGLYATVAGLLVYALVGPSQILVVGPDSSLAPMIAAVIAPLLGAGADPGRAIALASTLAILTGLLCMAAGLARLGTVAELLSKPVRIGYLNGVALIIIAGQLPKLFGFVNGTGSVPDEIWRFVRDVAHGAAQGHAAAIGIGSLAIIFAFRRWRPQLPGVAIAVAGSIAAVVAFDLASRGVTVLGATPSGFHMLSIPDIGMHDVGALLVAAAGLAFVTLADTAPISRTLSIKSGDHIDPNHEMVAIGAANIAAGLLQGFPLSGSVSRTAVAEANGARTQITGVVGAGTIVAILVGAHGLLRNLPAATLGAILISAALGLSDIKSLRWLWKVRPSELLLSLLATVGVAWLGPLRGIGVAIMLAVIDFLRRAWRPHSTLLGRLGDRKGYHDVLRHPEARQAPGLVLFRFDAPLFFANADHFANTLRRAIAERGEAIGWVIIAAEPITDVDTTAAEMLGELLDELQSKSITFAVAELKGHVKDRLRVYGLLDRVGEDHVFATIGSAMKFYYQHIGMPNPADTQ</sequence>
<keyword evidence="4 5" id="KW-0472">Membrane</keyword>
<dbReference type="Pfam" id="PF00916">
    <property type="entry name" value="Sulfate_transp"/>
    <property type="match status" value="1"/>
</dbReference>
<feature type="domain" description="STAS" evidence="6">
    <location>
        <begin position="451"/>
        <end position="566"/>
    </location>
</feature>
<dbReference type="PANTHER" id="PTHR11814">
    <property type="entry name" value="SULFATE TRANSPORTER"/>
    <property type="match status" value="1"/>
</dbReference>
<name>A0A6J7FB67_9ZZZZ</name>
<comment type="subcellular location">
    <subcellularLocation>
        <location evidence="1">Membrane</location>
        <topology evidence="1">Multi-pass membrane protein</topology>
    </subcellularLocation>
</comment>
<dbReference type="SUPFAM" id="SSF52091">
    <property type="entry name" value="SpoIIaa-like"/>
    <property type="match status" value="1"/>
</dbReference>
<gene>
    <name evidence="7" type="ORF">UFOPK3376_02817</name>
</gene>
<dbReference type="Gene3D" id="3.30.750.24">
    <property type="entry name" value="STAS domain"/>
    <property type="match status" value="1"/>
</dbReference>
<dbReference type="InterPro" id="IPR011547">
    <property type="entry name" value="SLC26A/SulP_dom"/>
</dbReference>
<dbReference type="PROSITE" id="PS50801">
    <property type="entry name" value="STAS"/>
    <property type="match status" value="1"/>
</dbReference>
<dbReference type="InterPro" id="IPR001902">
    <property type="entry name" value="SLC26A/SulP_fam"/>
</dbReference>
<feature type="transmembrane region" description="Helical" evidence="5">
    <location>
        <begin position="51"/>
        <end position="76"/>
    </location>
</feature>
<feature type="transmembrane region" description="Helical" evidence="5">
    <location>
        <begin position="88"/>
        <end position="106"/>
    </location>
</feature>